<accession>A0ABN9KPV2</accession>
<keyword evidence="3" id="KW-1133">Transmembrane helix</keyword>
<reference evidence="4" key="1">
    <citation type="submission" date="2023-07" db="EMBL/GenBank/DDBJ databases">
        <authorList>
            <person name="Stuckert A."/>
        </authorList>
    </citation>
    <scope>NUCLEOTIDE SEQUENCE</scope>
</reference>
<comment type="caution">
    <text evidence="4">The sequence shown here is derived from an EMBL/GenBank/DDBJ whole genome shotgun (WGS) entry which is preliminary data.</text>
</comment>
<feature type="region of interest" description="Disordered" evidence="2">
    <location>
        <begin position="168"/>
        <end position="259"/>
    </location>
</feature>
<dbReference type="EMBL" id="CAUEEQ010001137">
    <property type="protein sequence ID" value="CAJ0919012.1"/>
    <property type="molecule type" value="Genomic_DNA"/>
</dbReference>
<evidence type="ECO:0000256" key="2">
    <source>
        <dbReference type="SAM" id="MobiDB-lite"/>
    </source>
</evidence>
<protein>
    <submittedName>
        <fullName evidence="4">Uncharacterized protein</fullName>
    </submittedName>
</protein>
<gene>
    <name evidence="4" type="ORF">RIMI_LOCUS911024</name>
</gene>
<feature type="coiled-coil region" evidence="1">
    <location>
        <begin position="526"/>
        <end position="585"/>
    </location>
</feature>
<proteinExistence type="predicted"/>
<keyword evidence="3" id="KW-0812">Transmembrane</keyword>
<dbReference type="Proteomes" id="UP001176940">
    <property type="component" value="Unassembled WGS sequence"/>
</dbReference>
<feature type="compositionally biased region" description="Polar residues" evidence="2">
    <location>
        <begin position="474"/>
        <end position="491"/>
    </location>
</feature>
<sequence length="660" mass="76166">MEFSPAVIVCSSDVDSTKTKPIAELSAADNNVTMNSPGDLVLDPESVFGVKPVANMSGIKKKPLHFHKKTFWVKLVWVVAVFYAESVCFLIDYISVIKMHFGTNLPAGRFGGCTAHAPAILQDGGAQGEDGRTDTGTPAFLVGTSVENLRIFFLHLWVLLRMEERKESGRSREQEERSREREERSREREERSREREERSREREERSREREEQRAGGGSREREERSREREERSREREEQRAEEEGNREQEGSRETERGRSREEYLSNLLLEALGRKGYGNMREKSVLVEDVTQLKKLADVSVQDLTHKEEEQKSILHQLHSTIHNVKEKDRDLRLLQTQEQVKQQESVEAQLSEKRSECLSLRSAVHHLEEQYLSTAQSVQERIVSELRKEAEKLRTQLTERRLTADEDKYLRDKMMEDSARLTKGNGHLQSRVLEAKKQLEEHGNQGKHRVTKRGPALSYPMFTLVTSEDIAGSGSNTDITSVTQQSNSELYTERQLREQESLNRAKRISEISSGKENERHLELTLSHWRRLLEDEKEKVASAQEQLQKDRKSVEMTGSSLHKQLTDLQNKHAKVQQENALLRVEKSHLGEHISQLHKQVRAQSMQTPYSLDSQRVWGAVWPVMGDPSEKEYEDRSEVSDKTRISCMSLPESQNTWDFLT</sequence>
<evidence type="ECO:0000256" key="1">
    <source>
        <dbReference type="SAM" id="Coils"/>
    </source>
</evidence>
<feature type="region of interest" description="Disordered" evidence="2">
    <location>
        <begin position="473"/>
        <end position="517"/>
    </location>
</feature>
<evidence type="ECO:0000256" key="3">
    <source>
        <dbReference type="SAM" id="Phobius"/>
    </source>
</evidence>
<evidence type="ECO:0000313" key="4">
    <source>
        <dbReference type="EMBL" id="CAJ0919012.1"/>
    </source>
</evidence>
<keyword evidence="1" id="KW-0175">Coiled coil</keyword>
<keyword evidence="3" id="KW-0472">Membrane</keyword>
<feature type="transmembrane region" description="Helical" evidence="3">
    <location>
        <begin position="71"/>
        <end position="96"/>
    </location>
</feature>
<feature type="compositionally biased region" description="Basic and acidic residues" evidence="2">
    <location>
        <begin position="492"/>
        <end position="517"/>
    </location>
</feature>
<keyword evidence="5" id="KW-1185">Reference proteome</keyword>
<evidence type="ECO:0000313" key="5">
    <source>
        <dbReference type="Proteomes" id="UP001176940"/>
    </source>
</evidence>
<organism evidence="4 5">
    <name type="scientific">Ranitomeya imitator</name>
    <name type="common">mimic poison frog</name>
    <dbReference type="NCBI Taxonomy" id="111125"/>
    <lineage>
        <taxon>Eukaryota</taxon>
        <taxon>Metazoa</taxon>
        <taxon>Chordata</taxon>
        <taxon>Craniata</taxon>
        <taxon>Vertebrata</taxon>
        <taxon>Euteleostomi</taxon>
        <taxon>Amphibia</taxon>
        <taxon>Batrachia</taxon>
        <taxon>Anura</taxon>
        <taxon>Neobatrachia</taxon>
        <taxon>Hyloidea</taxon>
        <taxon>Dendrobatidae</taxon>
        <taxon>Dendrobatinae</taxon>
        <taxon>Ranitomeya</taxon>
    </lineage>
</organism>
<name>A0ABN9KPV2_9NEOB</name>